<dbReference type="InterPro" id="IPR000415">
    <property type="entry name" value="Nitroreductase-like"/>
</dbReference>
<dbReference type="PANTHER" id="PTHR43745:SF2">
    <property type="entry name" value="NITROREDUCTASE MJ1384-RELATED"/>
    <property type="match status" value="1"/>
</dbReference>
<dbReference type="Pfam" id="PF00881">
    <property type="entry name" value="Nitroreductase"/>
    <property type="match status" value="1"/>
</dbReference>
<reference evidence="2" key="1">
    <citation type="submission" date="2023-01" db="EMBL/GenBank/DDBJ databases">
        <title>Oxazolidinone resistance genes in florfenicol resistant enterococci from beef cattle and veal calves at slaughter.</title>
        <authorList>
            <person name="Biggel M."/>
        </authorList>
    </citation>
    <scope>NUCLEOTIDE SEQUENCE</scope>
    <source>
        <strain evidence="2">K204-1</strain>
    </source>
</reference>
<dbReference type="GO" id="GO:0016491">
    <property type="term" value="F:oxidoreductase activity"/>
    <property type="evidence" value="ECO:0007669"/>
    <property type="project" value="InterPro"/>
</dbReference>
<dbReference type="RefSeq" id="WP_272163660.1">
    <property type="nucleotide sequence ID" value="NZ_CP116507.1"/>
</dbReference>
<protein>
    <submittedName>
        <fullName evidence="2">SagB family peptide dehydrogenase</fullName>
    </submittedName>
</protein>
<name>A0AAE9XG45_9ENTE</name>
<dbReference type="InterPro" id="IPR029479">
    <property type="entry name" value="Nitroreductase"/>
</dbReference>
<dbReference type="Proteomes" id="UP001179600">
    <property type="component" value="Chromosome"/>
</dbReference>
<dbReference type="Gene3D" id="3.40.109.10">
    <property type="entry name" value="NADH Oxidase"/>
    <property type="match status" value="1"/>
</dbReference>
<evidence type="ECO:0000313" key="3">
    <source>
        <dbReference type="Proteomes" id="UP001179600"/>
    </source>
</evidence>
<dbReference type="SUPFAM" id="SSF55469">
    <property type="entry name" value="FMN-dependent nitroreductase-like"/>
    <property type="match status" value="1"/>
</dbReference>
<feature type="domain" description="Nitroreductase" evidence="1">
    <location>
        <begin position="28"/>
        <end position="143"/>
    </location>
</feature>
<gene>
    <name evidence="2" type="ORF">PML95_04090</name>
</gene>
<dbReference type="NCBIfam" id="TIGR03605">
    <property type="entry name" value="antibiot_sagB"/>
    <property type="match status" value="1"/>
</dbReference>
<dbReference type="PANTHER" id="PTHR43745">
    <property type="entry name" value="NITROREDUCTASE MJ1384-RELATED"/>
    <property type="match status" value="1"/>
</dbReference>
<dbReference type="EMBL" id="CP116507">
    <property type="protein sequence ID" value="WCG23428.1"/>
    <property type="molecule type" value="Genomic_DNA"/>
</dbReference>
<sequence length="146" mass="16687">MELSNILSFSFGISKKVTNIGDIKTVHRFYPSGGGLYPIEIYIYVNSVQNLEKGFYLYQPYSHSIRKINSVTKDIDKCFVGDNLDLKNINFSIFYKYSLNRTYLKYGELSLLTTLIEVGTMTQNLELVSASFYYSTCSIAGFEKNT</sequence>
<accession>A0AAE9XG45</accession>
<organism evidence="2 3">
    <name type="scientific">Vagococcus lutrae</name>
    <dbReference type="NCBI Taxonomy" id="81947"/>
    <lineage>
        <taxon>Bacteria</taxon>
        <taxon>Bacillati</taxon>
        <taxon>Bacillota</taxon>
        <taxon>Bacilli</taxon>
        <taxon>Lactobacillales</taxon>
        <taxon>Enterococcaceae</taxon>
        <taxon>Vagococcus</taxon>
    </lineage>
</organism>
<dbReference type="InterPro" id="IPR052544">
    <property type="entry name" value="Bacteriocin_Proc_Enz"/>
</dbReference>
<dbReference type="InterPro" id="IPR020051">
    <property type="entry name" value="SagB-type_dehydrogenase"/>
</dbReference>
<dbReference type="CDD" id="cd02142">
    <property type="entry name" value="McbC_SagB-like_oxidoreductase"/>
    <property type="match status" value="1"/>
</dbReference>
<proteinExistence type="predicted"/>
<evidence type="ECO:0000259" key="1">
    <source>
        <dbReference type="Pfam" id="PF00881"/>
    </source>
</evidence>
<dbReference type="AlphaFoldDB" id="A0AAE9XG45"/>
<evidence type="ECO:0000313" key="2">
    <source>
        <dbReference type="EMBL" id="WCG23428.1"/>
    </source>
</evidence>